<dbReference type="OrthoDB" id="6369646at2759"/>
<evidence type="ECO:0000256" key="2">
    <source>
        <dbReference type="ARBA" id="ARBA00022490"/>
    </source>
</evidence>
<proteinExistence type="inferred from homology"/>
<dbReference type="InterPro" id="IPR051133">
    <property type="entry name" value="Adapter_Engulfment-Domain"/>
</dbReference>
<dbReference type="CDD" id="cd01273">
    <property type="entry name" value="PTB_CED-6"/>
    <property type="match status" value="1"/>
</dbReference>
<dbReference type="AlphaFoldDB" id="A0A7R8D4D0"/>
<comment type="subcellular location">
    <subcellularLocation>
        <location evidence="1">Cytoplasm</location>
    </subcellularLocation>
</comment>
<dbReference type="GO" id="GO:0005737">
    <property type="term" value="C:cytoplasm"/>
    <property type="evidence" value="ECO:0007669"/>
    <property type="project" value="UniProtKB-SubCell"/>
</dbReference>
<dbReference type="GO" id="GO:0043277">
    <property type="term" value="P:apoptotic cell clearance"/>
    <property type="evidence" value="ECO:0007669"/>
    <property type="project" value="UniProtKB-ARBA"/>
</dbReference>
<gene>
    <name evidence="7" type="ORF">LSAA_12386</name>
</gene>
<dbReference type="PANTHER" id="PTHR11232">
    <property type="entry name" value="PHOSPHOTYROSINE INTERACTION DOMAIN-CONTAINING FAMILY MEMBER"/>
    <property type="match status" value="1"/>
</dbReference>
<evidence type="ECO:0000313" key="8">
    <source>
        <dbReference type="Proteomes" id="UP000675881"/>
    </source>
</evidence>
<reference evidence="7" key="1">
    <citation type="submission" date="2021-02" db="EMBL/GenBank/DDBJ databases">
        <authorList>
            <person name="Bekaert M."/>
        </authorList>
    </citation>
    <scope>NUCLEOTIDE SEQUENCE</scope>
    <source>
        <strain evidence="7">IoA-00</strain>
    </source>
</reference>
<comment type="similarity">
    <text evidence="4">Belongs to the ced-6 family.</text>
</comment>
<keyword evidence="5" id="KW-0175">Coiled coil</keyword>
<keyword evidence="2" id="KW-0963">Cytoplasm</keyword>
<dbReference type="SUPFAM" id="SSF50729">
    <property type="entry name" value="PH domain-like"/>
    <property type="match status" value="1"/>
</dbReference>
<accession>A0A7R8D4D0</accession>
<dbReference type="PRINTS" id="PR00178">
    <property type="entry name" value="FATTYACIDBP"/>
</dbReference>
<protein>
    <submittedName>
        <fullName evidence="7">GULP1</fullName>
    </submittedName>
</protein>
<evidence type="ECO:0000256" key="6">
    <source>
        <dbReference type="SAM" id="MobiDB-lite"/>
    </source>
</evidence>
<feature type="coiled-coil region" evidence="5">
    <location>
        <begin position="388"/>
        <end position="415"/>
    </location>
</feature>
<feature type="compositionally biased region" description="Low complexity" evidence="6">
    <location>
        <begin position="447"/>
        <end position="472"/>
    </location>
</feature>
<evidence type="ECO:0000313" key="7">
    <source>
        <dbReference type="EMBL" id="CAF2971975.1"/>
    </source>
</evidence>
<feature type="compositionally biased region" description="Polar residues" evidence="6">
    <location>
        <begin position="524"/>
        <end position="538"/>
    </location>
</feature>
<dbReference type="Proteomes" id="UP000675881">
    <property type="component" value="Chromosome 6"/>
</dbReference>
<feature type="region of interest" description="Disordered" evidence="6">
    <location>
        <begin position="492"/>
        <end position="538"/>
    </location>
</feature>
<dbReference type="InterPro" id="IPR012674">
    <property type="entry name" value="Calycin"/>
</dbReference>
<keyword evidence="3" id="KW-0581">Phagocytosis</keyword>
<dbReference type="EMBL" id="HG994585">
    <property type="protein sequence ID" value="CAF2971975.1"/>
    <property type="molecule type" value="Genomic_DNA"/>
</dbReference>
<dbReference type="InterPro" id="IPR011993">
    <property type="entry name" value="PH-like_dom_sf"/>
</dbReference>
<evidence type="ECO:0000256" key="5">
    <source>
        <dbReference type="SAM" id="Coils"/>
    </source>
</evidence>
<sequence>MTPEYAGKYQRVSEENFESTLNELGLNFFLRKAALFSSPIMEISGKEDKWTIANSTLIKSIKMDFVFGVPFEEVSPDGRRCKTVVRREGLTRWITEQKALEEGKKDVVVIRDFSEDGKIINVMMTVGDVTSRQKSEKISNFKAVEGLEEGEEEEEEEESSLSAPSPWFALVFNSKCELRVSSFCVSSLGWGTPSIYFHSRIFRFVILKWAQNNKTNKLLSNGKSKDDKGGNQNWIHSPETLLKGHVVYLVKFLGNTEVDKPKGIEVVKQGIQKLKFNQQLKKSEGNSKTPKVELSISVDGVAIQDPKSKEILHQYALHKISYCADDKAEKRFFSFIAKEGDSEKHCCYVFVSDKLAEEITLTIGQAFELAYKKFLDTSGKDLEIKKQLLVLQKRIGILENENSELKKRLKDIADIKGQADIQQYLKTNGLKDLCSVREIPEDSSLANTSTTSGMNSMTEEGSSAMDGDASSSDNDEQLICLDGNKLEGLSLDDLNDDDFNPREGDGGCNIQESDDFDFNPRATEASSPQTTAANYSHT</sequence>
<evidence type="ECO:0000256" key="1">
    <source>
        <dbReference type="ARBA" id="ARBA00004496"/>
    </source>
</evidence>
<dbReference type="CDD" id="cd00742">
    <property type="entry name" value="FABP"/>
    <property type="match status" value="1"/>
</dbReference>
<dbReference type="SMART" id="SM00462">
    <property type="entry name" value="PTB"/>
    <property type="match status" value="1"/>
</dbReference>
<feature type="region of interest" description="Disordered" evidence="6">
    <location>
        <begin position="444"/>
        <end position="476"/>
    </location>
</feature>
<evidence type="ECO:0000256" key="3">
    <source>
        <dbReference type="ARBA" id="ARBA00022907"/>
    </source>
</evidence>
<dbReference type="Pfam" id="PF00640">
    <property type="entry name" value="PID"/>
    <property type="match status" value="1"/>
</dbReference>
<dbReference type="FunFam" id="2.30.29.30:FF:000118">
    <property type="entry name" value="GULP PTB domain containing engulfment adaptor 1"/>
    <property type="match status" value="1"/>
</dbReference>
<dbReference type="Gene3D" id="2.40.128.20">
    <property type="match status" value="1"/>
</dbReference>
<dbReference type="SUPFAM" id="SSF50814">
    <property type="entry name" value="Lipocalins"/>
    <property type="match status" value="1"/>
</dbReference>
<evidence type="ECO:0000256" key="4">
    <source>
        <dbReference type="ARBA" id="ARBA00060944"/>
    </source>
</evidence>
<dbReference type="InterPro" id="IPR006020">
    <property type="entry name" value="PTB/PI_dom"/>
</dbReference>
<dbReference type="GO" id="GO:0008289">
    <property type="term" value="F:lipid binding"/>
    <property type="evidence" value="ECO:0007669"/>
    <property type="project" value="InterPro"/>
</dbReference>
<dbReference type="PANTHER" id="PTHR11232:SF77">
    <property type="entry name" value="GULP PTB DOMAIN CONTAINING ENGULFMENT ADAPTOR 1"/>
    <property type="match status" value="1"/>
</dbReference>
<keyword evidence="8" id="KW-1185">Reference proteome</keyword>
<name>A0A7R8D4D0_LEPSM</name>
<dbReference type="PROSITE" id="PS01179">
    <property type="entry name" value="PID"/>
    <property type="match status" value="1"/>
</dbReference>
<organism evidence="7 8">
    <name type="scientific">Lepeophtheirus salmonis</name>
    <name type="common">Salmon louse</name>
    <name type="synonym">Caligus salmonis</name>
    <dbReference type="NCBI Taxonomy" id="72036"/>
    <lineage>
        <taxon>Eukaryota</taxon>
        <taxon>Metazoa</taxon>
        <taxon>Ecdysozoa</taxon>
        <taxon>Arthropoda</taxon>
        <taxon>Crustacea</taxon>
        <taxon>Multicrustacea</taxon>
        <taxon>Hexanauplia</taxon>
        <taxon>Copepoda</taxon>
        <taxon>Siphonostomatoida</taxon>
        <taxon>Caligidae</taxon>
        <taxon>Lepeophtheirus</taxon>
    </lineage>
</organism>
<dbReference type="Gene3D" id="2.30.29.30">
    <property type="entry name" value="Pleckstrin-homology domain (PH domain)/Phosphotyrosine-binding domain (PTB)"/>
    <property type="match status" value="1"/>
</dbReference>
<dbReference type="InterPro" id="IPR000463">
    <property type="entry name" value="Fatty_acid-bd"/>
</dbReference>